<keyword evidence="3" id="KW-0540">Nuclease</keyword>
<dbReference type="CDD" id="cd01026">
    <property type="entry name" value="TOPRIM_OLD"/>
    <property type="match status" value="1"/>
</dbReference>
<keyword evidence="3" id="KW-0255">Endonuclease</keyword>
<name>A0ABP8CU23_9FLAO</name>
<dbReference type="PANTHER" id="PTHR43581:SF4">
    <property type="entry name" value="ATP_GTP PHOSPHATASE"/>
    <property type="match status" value="1"/>
</dbReference>
<sequence length="691" mass="80850">MKITQIEIKNYRLLKDFKIDLEDNLSLVIGKNNTGKTSLLSVIEKFLTDKSDFSINDFNLDTQETIKSLEKETTIDIPEDFKFSIRLLFEIKYEAEDNLQNLSSLILNLETEDIVVLGFEYFLNPSQFKYLIEDFSNFKKENRSKNIIAFLSLPKSNKYFKTEVRAHEYIDDKTLGRSQIIDDKKLVSRIINIQSIKAKREVNNSDSNKTDKTLSKLSSDYYESLENTLEEEAAIKDLNRKLEDTDKELDMVYPIVFKEVIDKVQLFGGMKEKESLIKVISTLQGKNILKENTSVVYEYAKTFLPEDYNGLGYLNLFSIIFDLEIRFREFRKEKELKEDQIPADINMLFIEEPEAHTHPQMQHVFIKKITEILDKEKNGLDITGKRDSKKAKFNLQSVITTHSSHIVAESNFDDIKYFYKKNQLNEVDSRNLKDLRVDYDDNTKQYKFLKQYLTLNRAELFFADKAILIEGDTERILLPAMMSKIDLENTYDLPLLSQNISIVEVGAYGHIFRKFIEFIDIKYLLITDIDTYKLVPTGKTNKKGEDKMKLEPCSPIDEKVSGTSNESLRDFIKKDIKELIKSKENILVKEDDLCIAFQHEELNYHARSFEDSFIHINETFIKQNKDTCKGLQLKKYFNLEGVDKKNPFELAERCILKKTHFALDIIYHSDAKYSNWNIPSYIKEGLLWLQK</sequence>
<evidence type="ECO:0000313" key="3">
    <source>
        <dbReference type="EMBL" id="GAA4243365.1"/>
    </source>
</evidence>
<dbReference type="SUPFAM" id="SSF52540">
    <property type="entry name" value="P-loop containing nucleoside triphosphate hydrolases"/>
    <property type="match status" value="1"/>
</dbReference>
<dbReference type="PANTHER" id="PTHR43581">
    <property type="entry name" value="ATP/GTP PHOSPHATASE"/>
    <property type="match status" value="1"/>
</dbReference>
<feature type="domain" description="Endonuclease GajA/Old nuclease/RecF-like AAA" evidence="1">
    <location>
        <begin position="1"/>
        <end position="407"/>
    </location>
</feature>
<reference evidence="4" key="1">
    <citation type="journal article" date="2019" name="Int. J. Syst. Evol. Microbiol.">
        <title>The Global Catalogue of Microorganisms (GCM) 10K type strain sequencing project: providing services to taxonomists for standard genome sequencing and annotation.</title>
        <authorList>
            <consortium name="The Broad Institute Genomics Platform"/>
            <consortium name="The Broad Institute Genome Sequencing Center for Infectious Disease"/>
            <person name="Wu L."/>
            <person name="Ma J."/>
        </authorList>
    </citation>
    <scope>NUCLEOTIDE SEQUENCE [LARGE SCALE GENOMIC DNA]</scope>
    <source>
        <strain evidence="4">JCM 17633</strain>
    </source>
</reference>
<accession>A0ABP8CU23</accession>
<dbReference type="InterPro" id="IPR027417">
    <property type="entry name" value="P-loop_NTPase"/>
</dbReference>
<organism evidence="3 4">
    <name type="scientific">Winogradskyella damuponensis</name>
    <dbReference type="NCBI Taxonomy" id="943939"/>
    <lineage>
        <taxon>Bacteria</taxon>
        <taxon>Pseudomonadati</taxon>
        <taxon>Bacteroidota</taxon>
        <taxon>Flavobacteriia</taxon>
        <taxon>Flavobacteriales</taxon>
        <taxon>Flavobacteriaceae</taxon>
        <taxon>Winogradskyella</taxon>
    </lineage>
</organism>
<dbReference type="Gene3D" id="3.40.50.300">
    <property type="entry name" value="P-loop containing nucleotide triphosphate hydrolases"/>
    <property type="match status" value="1"/>
</dbReference>
<feature type="domain" description="OLD protein-like TOPRIM" evidence="2">
    <location>
        <begin position="461"/>
        <end position="530"/>
    </location>
</feature>
<proteinExistence type="predicted"/>
<dbReference type="Pfam" id="PF13175">
    <property type="entry name" value="AAA_15"/>
    <property type="match status" value="1"/>
</dbReference>
<dbReference type="Proteomes" id="UP001501682">
    <property type="component" value="Unassembled WGS sequence"/>
</dbReference>
<evidence type="ECO:0000313" key="4">
    <source>
        <dbReference type="Proteomes" id="UP001501682"/>
    </source>
</evidence>
<dbReference type="InterPro" id="IPR034139">
    <property type="entry name" value="TOPRIM_OLD"/>
</dbReference>
<dbReference type="GO" id="GO:0004519">
    <property type="term" value="F:endonuclease activity"/>
    <property type="evidence" value="ECO:0007669"/>
    <property type="project" value="UniProtKB-KW"/>
</dbReference>
<protein>
    <submittedName>
        <fullName evidence="3">ATP-dependent endonuclease</fullName>
    </submittedName>
</protein>
<keyword evidence="3" id="KW-0378">Hydrolase</keyword>
<dbReference type="EMBL" id="BAABCB010000018">
    <property type="protein sequence ID" value="GAA4243365.1"/>
    <property type="molecule type" value="Genomic_DNA"/>
</dbReference>
<dbReference type="Pfam" id="PF20469">
    <property type="entry name" value="OLD-like_TOPRIM"/>
    <property type="match status" value="1"/>
</dbReference>
<evidence type="ECO:0000259" key="2">
    <source>
        <dbReference type="Pfam" id="PF20469"/>
    </source>
</evidence>
<evidence type="ECO:0000259" key="1">
    <source>
        <dbReference type="Pfam" id="PF13175"/>
    </source>
</evidence>
<dbReference type="InterPro" id="IPR051396">
    <property type="entry name" value="Bact_Antivir_Def_Nuclease"/>
</dbReference>
<keyword evidence="4" id="KW-1185">Reference proteome</keyword>
<comment type="caution">
    <text evidence="3">The sequence shown here is derived from an EMBL/GenBank/DDBJ whole genome shotgun (WGS) entry which is preliminary data.</text>
</comment>
<dbReference type="RefSeq" id="WP_344714041.1">
    <property type="nucleotide sequence ID" value="NZ_BAABCB010000018.1"/>
</dbReference>
<gene>
    <name evidence="3" type="ORF">GCM10022292_17650</name>
</gene>
<dbReference type="InterPro" id="IPR041685">
    <property type="entry name" value="AAA_GajA/Old/RecF-like"/>
</dbReference>